<protein>
    <recommendedName>
        <fullName evidence="4">RING-type E3 ubiquitin transferase</fullName>
    </recommendedName>
</protein>
<sequence length="266" mass="28988">MRWNLPTRLHWLGMIIFGVIFAALGVGAAVLAIAVMTEMADRLAFAFGAVLCLVVGGIALFFAPRAKREMGTKLTDLRPAAPEQVATDPEKPWPLAAVASELAYALRETPYVVAHNDEVIQVNWDLQDRSWWVAAQKNGTTRAFETRLVMAGPGKVTRTDHYLALDWQAGVPVLGAATGSSSGGRVWRYEKRIELGTSREGVTKPVDYTFNTADLNEPLQVVLDRAGWIKPTLGAEAKGALIVGLIGASAIPLVPLAFLIKWWLDR</sequence>
<reference evidence="2" key="1">
    <citation type="submission" date="2022-06" db="EMBL/GenBank/DDBJ databases">
        <title>Ornithinimicrobium HY1793.</title>
        <authorList>
            <person name="Huang Y."/>
        </authorList>
    </citation>
    <scope>NUCLEOTIDE SEQUENCE</scope>
    <source>
        <strain evidence="2">HY1793</strain>
    </source>
</reference>
<feature type="transmembrane region" description="Helical" evidence="1">
    <location>
        <begin position="43"/>
        <end position="63"/>
    </location>
</feature>
<evidence type="ECO:0000313" key="2">
    <source>
        <dbReference type="EMBL" id="USQ81106.1"/>
    </source>
</evidence>
<name>A0ABY4YWH6_9MICO</name>
<gene>
    <name evidence="2" type="ORF">NF556_05525</name>
</gene>
<feature type="transmembrane region" description="Helical" evidence="1">
    <location>
        <begin position="12"/>
        <end position="37"/>
    </location>
</feature>
<evidence type="ECO:0000256" key="1">
    <source>
        <dbReference type="SAM" id="Phobius"/>
    </source>
</evidence>
<keyword evidence="1" id="KW-1133">Transmembrane helix</keyword>
<dbReference type="RefSeq" id="WP_252594490.1">
    <property type="nucleotide sequence ID" value="NZ_CP099489.1"/>
</dbReference>
<keyword evidence="3" id="KW-1185">Reference proteome</keyword>
<keyword evidence="1" id="KW-0812">Transmembrane</keyword>
<keyword evidence="1" id="KW-0472">Membrane</keyword>
<dbReference type="EMBL" id="CP099489">
    <property type="protein sequence ID" value="USQ81106.1"/>
    <property type="molecule type" value="Genomic_DNA"/>
</dbReference>
<feature type="transmembrane region" description="Helical" evidence="1">
    <location>
        <begin position="240"/>
        <end position="264"/>
    </location>
</feature>
<evidence type="ECO:0008006" key="4">
    <source>
        <dbReference type="Google" id="ProtNLM"/>
    </source>
</evidence>
<dbReference type="Proteomes" id="UP001056455">
    <property type="component" value="Chromosome"/>
</dbReference>
<proteinExistence type="predicted"/>
<organism evidence="2 3">
    <name type="scientific">Ornithinimicrobium faecis</name>
    <dbReference type="NCBI Taxonomy" id="2934158"/>
    <lineage>
        <taxon>Bacteria</taxon>
        <taxon>Bacillati</taxon>
        <taxon>Actinomycetota</taxon>
        <taxon>Actinomycetes</taxon>
        <taxon>Micrococcales</taxon>
        <taxon>Ornithinimicrobiaceae</taxon>
        <taxon>Ornithinimicrobium</taxon>
    </lineage>
</organism>
<accession>A0ABY4YWH6</accession>
<evidence type="ECO:0000313" key="3">
    <source>
        <dbReference type="Proteomes" id="UP001056455"/>
    </source>
</evidence>